<accession>A0A1S9X3L9</accession>
<comment type="caution">
    <text evidence="2">The sequence shown here is derived from an EMBL/GenBank/DDBJ whole genome shotgun (WGS) entry which is preliminary data.</text>
</comment>
<gene>
    <name evidence="2" type="ORF">BW425_02245</name>
    <name evidence="3" type="ORF">CN613_10560</name>
    <name evidence="4" type="ORF">COF81_05470</name>
</gene>
<feature type="transmembrane region" description="Helical" evidence="1">
    <location>
        <begin position="9"/>
        <end position="29"/>
    </location>
</feature>
<organism evidence="2 5">
    <name type="scientific">Bacillus pseudomycoides</name>
    <dbReference type="NCBI Taxonomy" id="64104"/>
    <lineage>
        <taxon>Bacteria</taxon>
        <taxon>Bacillati</taxon>
        <taxon>Bacillota</taxon>
        <taxon>Bacilli</taxon>
        <taxon>Bacillales</taxon>
        <taxon>Bacillaceae</taxon>
        <taxon>Bacillus</taxon>
        <taxon>Bacillus cereus group</taxon>
    </lineage>
</organism>
<dbReference type="Proteomes" id="UP000219775">
    <property type="component" value="Unassembled WGS sequence"/>
</dbReference>
<evidence type="ECO:0000313" key="7">
    <source>
        <dbReference type="Proteomes" id="UP000221918"/>
    </source>
</evidence>
<dbReference type="EMBL" id="NUTL01000025">
    <property type="protein sequence ID" value="PHF02850.1"/>
    <property type="molecule type" value="Genomic_DNA"/>
</dbReference>
<evidence type="ECO:0000313" key="6">
    <source>
        <dbReference type="Proteomes" id="UP000219775"/>
    </source>
</evidence>
<dbReference type="Proteomes" id="UP000221918">
    <property type="component" value="Unassembled WGS sequence"/>
</dbReference>
<keyword evidence="1" id="KW-1133">Transmembrane helix</keyword>
<dbReference type="EMBL" id="NUDP01000037">
    <property type="protein sequence ID" value="PEM69834.1"/>
    <property type="molecule type" value="Genomic_DNA"/>
</dbReference>
<protein>
    <submittedName>
        <fullName evidence="2">Uncharacterized protein</fullName>
    </submittedName>
</protein>
<dbReference type="AlphaFoldDB" id="A0A1S9X3L9"/>
<dbReference type="Proteomes" id="UP000195321">
    <property type="component" value="Unassembled WGS sequence"/>
</dbReference>
<sequence>MQNSIHKHILLLFFLFLFFVICFSLILHAPKEMPSTVSVYKLLLCYFPY</sequence>
<name>A0A1S9X3L9_9BACI</name>
<keyword evidence="1" id="KW-0812">Transmembrane</keyword>
<evidence type="ECO:0000313" key="4">
    <source>
        <dbReference type="EMBL" id="PHF02850.1"/>
    </source>
</evidence>
<evidence type="ECO:0000313" key="2">
    <source>
        <dbReference type="EMBL" id="OUM50756.1"/>
    </source>
</evidence>
<keyword evidence="1" id="KW-0472">Membrane</keyword>
<reference evidence="2 5" key="1">
    <citation type="submission" date="2017-02" db="EMBL/GenBank/DDBJ databases">
        <title>Bacillus pseudomycoides isolate FSL K6-0042.</title>
        <authorList>
            <person name="Kovac J."/>
        </authorList>
    </citation>
    <scope>NUCLEOTIDE SEQUENCE [LARGE SCALE GENOMIC DNA]</scope>
    <source>
        <strain evidence="2 5">FSL K6-0042</strain>
    </source>
</reference>
<accession>A0A2C0W4P6</accession>
<reference evidence="6 7" key="2">
    <citation type="submission" date="2017-09" db="EMBL/GenBank/DDBJ databases">
        <title>Large-scale bioinformatics analysis of Bacillus genomes uncovers conserved roles of natural products in bacterial physiology.</title>
        <authorList>
            <consortium name="Agbiome Team Llc"/>
            <person name="Bleich R.M."/>
            <person name="Grubbs K.J."/>
            <person name="Santa Maria K.C."/>
            <person name="Allen S.E."/>
            <person name="Farag S."/>
            <person name="Shank E.A."/>
            <person name="Bowers A."/>
        </authorList>
    </citation>
    <scope>NUCLEOTIDE SEQUENCE [LARGE SCALE GENOMIC DNA]</scope>
    <source>
        <strain evidence="3 6">AFS009893</strain>
        <strain evidence="4 7">AFS037265</strain>
    </source>
</reference>
<evidence type="ECO:0000313" key="3">
    <source>
        <dbReference type="EMBL" id="PEM69834.1"/>
    </source>
</evidence>
<dbReference type="EMBL" id="MWPX01000001">
    <property type="protein sequence ID" value="OUM50756.1"/>
    <property type="molecule type" value="Genomic_DNA"/>
</dbReference>
<evidence type="ECO:0000256" key="1">
    <source>
        <dbReference type="SAM" id="Phobius"/>
    </source>
</evidence>
<proteinExistence type="predicted"/>
<evidence type="ECO:0000313" key="5">
    <source>
        <dbReference type="Proteomes" id="UP000195321"/>
    </source>
</evidence>